<name>X1DIR3_9ZZZZ</name>
<proteinExistence type="predicted"/>
<gene>
    <name evidence="1" type="ORF">S01H4_64186</name>
</gene>
<organism evidence="1">
    <name type="scientific">marine sediment metagenome</name>
    <dbReference type="NCBI Taxonomy" id="412755"/>
    <lineage>
        <taxon>unclassified sequences</taxon>
        <taxon>metagenomes</taxon>
        <taxon>ecological metagenomes</taxon>
    </lineage>
</organism>
<comment type="caution">
    <text evidence="1">The sequence shown here is derived from an EMBL/GenBank/DDBJ whole genome shotgun (WGS) entry which is preliminary data.</text>
</comment>
<dbReference type="AlphaFoldDB" id="X1DIR3"/>
<dbReference type="Gene3D" id="1.20.120.910">
    <property type="entry name" value="DksA, coiled-coil domain"/>
    <property type="match status" value="1"/>
</dbReference>
<sequence length="79" mass="9036">MNKKDLKYFQNLLLKEKAKLTKGLNNLEHKIDTPSGSFAYPYHMADLGTETAEKEEESIIVTSIGDRLLLIEEALEKIR</sequence>
<dbReference type="SUPFAM" id="SSF109635">
    <property type="entry name" value="DnaK suppressor protein DksA, alpha-hairpin domain"/>
    <property type="match status" value="1"/>
</dbReference>
<dbReference type="InterPro" id="IPR037187">
    <property type="entry name" value="DnaK_N"/>
</dbReference>
<feature type="non-terminal residue" evidence="1">
    <location>
        <position position="79"/>
    </location>
</feature>
<protein>
    <submittedName>
        <fullName evidence="1">Uncharacterized protein</fullName>
    </submittedName>
</protein>
<reference evidence="1" key="1">
    <citation type="journal article" date="2014" name="Front. Microbiol.">
        <title>High frequency of phylogenetically diverse reductive dehalogenase-homologous genes in deep subseafloor sedimentary metagenomes.</title>
        <authorList>
            <person name="Kawai M."/>
            <person name="Futagami T."/>
            <person name="Toyoda A."/>
            <person name="Takaki Y."/>
            <person name="Nishi S."/>
            <person name="Hori S."/>
            <person name="Arai W."/>
            <person name="Tsubouchi T."/>
            <person name="Morono Y."/>
            <person name="Uchiyama I."/>
            <person name="Ito T."/>
            <person name="Fujiyama A."/>
            <person name="Inagaki F."/>
            <person name="Takami H."/>
        </authorList>
    </citation>
    <scope>NUCLEOTIDE SEQUENCE</scope>
    <source>
        <strain evidence="1">Expedition CK06-06</strain>
    </source>
</reference>
<dbReference type="EMBL" id="BART01038846">
    <property type="protein sequence ID" value="GAH08175.1"/>
    <property type="molecule type" value="Genomic_DNA"/>
</dbReference>
<evidence type="ECO:0000313" key="1">
    <source>
        <dbReference type="EMBL" id="GAH08175.1"/>
    </source>
</evidence>
<accession>X1DIR3</accession>